<dbReference type="InterPro" id="IPR020097">
    <property type="entry name" value="PsdUridine_synth_TruA_a/b_dom"/>
</dbReference>
<name>J9GUF0_9ZZZZ</name>
<dbReference type="GO" id="GO:0009982">
    <property type="term" value="F:pseudouridine synthase activity"/>
    <property type="evidence" value="ECO:0007669"/>
    <property type="project" value="InterPro"/>
</dbReference>
<comment type="caution">
    <text evidence="5">The sequence shown here is derived from an EMBL/GenBank/DDBJ whole genome shotgun (WGS) entry which is preliminary data.</text>
</comment>
<gene>
    <name evidence="5" type="ORF">EVA_07851</name>
</gene>
<dbReference type="PANTHER" id="PTHR11142">
    <property type="entry name" value="PSEUDOURIDYLATE SYNTHASE"/>
    <property type="match status" value="1"/>
</dbReference>
<dbReference type="AlphaFoldDB" id="J9GUF0"/>
<dbReference type="GO" id="GO:0031119">
    <property type="term" value="P:tRNA pseudouridine synthesis"/>
    <property type="evidence" value="ECO:0007669"/>
    <property type="project" value="TreeGrafter"/>
</dbReference>
<evidence type="ECO:0000256" key="2">
    <source>
        <dbReference type="ARBA" id="ARBA00022694"/>
    </source>
</evidence>
<organism evidence="5">
    <name type="scientific">gut metagenome</name>
    <dbReference type="NCBI Taxonomy" id="749906"/>
    <lineage>
        <taxon>unclassified sequences</taxon>
        <taxon>metagenomes</taxon>
        <taxon>organismal metagenomes</taxon>
    </lineage>
</organism>
<evidence type="ECO:0000256" key="3">
    <source>
        <dbReference type="ARBA" id="ARBA00023235"/>
    </source>
</evidence>
<proteinExistence type="inferred from homology"/>
<evidence type="ECO:0000259" key="4">
    <source>
        <dbReference type="Pfam" id="PF01416"/>
    </source>
</evidence>
<dbReference type="EMBL" id="AMCI01001940">
    <property type="protein sequence ID" value="EJX04040.1"/>
    <property type="molecule type" value="Genomic_DNA"/>
</dbReference>
<dbReference type="FunFam" id="3.30.70.580:FF:000001">
    <property type="entry name" value="tRNA pseudouridine synthase A"/>
    <property type="match status" value="1"/>
</dbReference>
<keyword evidence="2" id="KW-0819">tRNA processing</keyword>
<dbReference type="Gene3D" id="3.30.70.660">
    <property type="entry name" value="Pseudouridine synthase I, catalytic domain, C-terminal subdomain"/>
    <property type="match status" value="1"/>
</dbReference>
<dbReference type="Pfam" id="PF01416">
    <property type="entry name" value="PseudoU_synth_1"/>
    <property type="match status" value="2"/>
</dbReference>
<evidence type="ECO:0000256" key="1">
    <source>
        <dbReference type="ARBA" id="ARBA00009375"/>
    </source>
</evidence>
<keyword evidence="3" id="KW-0413">Isomerase</keyword>
<comment type="similarity">
    <text evidence="1">Belongs to the tRNA pseudouridine synthase TruA family.</text>
</comment>
<evidence type="ECO:0000313" key="5">
    <source>
        <dbReference type="EMBL" id="EJX04040.1"/>
    </source>
</evidence>
<dbReference type="CDD" id="cd02570">
    <property type="entry name" value="PseudoU_synth_EcTruA"/>
    <property type="match status" value="1"/>
</dbReference>
<dbReference type="SUPFAM" id="SSF55120">
    <property type="entry name" value="Pseudouridine synthase"/>
    <property type="match status" value="1"/>
</dbReference>
<dbReference type="InterPro" id="IPR020094">
    <property type="entry name" value="TruA/RsuA/RluB/E/F_N"/>
</dbReference>
<protein>
    <submittedName>
        <fullName evidence="5">tRNA pseudouridine synthase A</fullName>
    </submittedName>
</protein>
<feature type="domain" description="Pseudouridine synthase I TruA alpha/beta" evidence="4">
    <location>
        <begin position="189"/>
        <end position="292"/>
    </location>
</feature>
<accession>J9GUF0</accession>
<reference evidence="5" key="1">
    <citation type="journal article" date="2012" name="PLoS ONE">
        <title>Gene sets for utilization of primary and secondary nutrition supplies in the distal gut of endangered iberian lynx.</title>
        <authorList>
            <person name="Alcaide M."/>
            <person name="Messina E."/>
            <person name="Richter M."/>
            <person name="Bargiela R."/>
            <person name="Peplies J."/>
            <person name="Huws S.A."/>
            <person name="Newbold C.J."/>
            <person name="Golyshin P.N."/>
            <person name="Simon M.A."/>
            <person name="Lopez G."/>
            <person name="Yakimov M.M."/>
            <person name="Ferrer M."/>
        </authorList>
    </citation>
    <scope>NUCLEOTIDE SEQUENCE</scope>
</reference>
<feature type="domain" description="Pseudouridine synthase I TruA alpha/beta" evidence="4">
    <location>
        <begin position="56"/>
        <end position="152"/>
    </location>
</feature>
<dbReference type="InterPro" id="IPR020095">
    <property type="entry name" value="PsdUridine_synth_TruA_C"/>
</dbReference>
<dbReference type="HAMAP" id="MF_00171">
    <property type="entry name" value="TruA"/>
    <property type="match status" value="1"/>
</dbReference>
<sequence length="299" mass="34031">MDMNTLLHDNSAEENRSSVKECLEEPLADNTEACELVSKAPESTEAEPKYRYFIFFSYDGTAYHGWQVQPNADSVQERLNKSLSTLLRESIETVGAGRTDAGVHAATMVAHFDCKQVLDGTWLTDKLNRILPQDIAVDRVVPVRSDAHARFDARSRTYHYFVYTRKQPFRRHFATRLHFTPDFDLMNQAAERLLSTSDFTSFSKLHTDVKTNICHVTAAKWEEVEPDLWRFEITADRFLRNMVRAVVGTLLEVGRGRMTLQEFEGVVAQKNRCAAGDSVPGNALFLVDVVYPQAIFMVE</sequence>
<dbReference type="InterPro" id="IPR001406">
    <property type="entry name" value="PsdUridine_synth_TruA"/>
</dbReference>
<dbReference type="Gene3D" id="3.30.70.580">
    <property type="entry name" value="Pseudouridine synthase I, catalytic domain, N-terminal subdomain"/>
    <property type="match status" value="1"/>
</dbReference>
<dbReference type="PIRSF" id="PIRSF001430">
    <property type="entry name" value="tRNA_psdUrid_synth"/>
    <property type="match status" value="1"/>
</dbReference>
<dbReference type="NCBIfam" id="TIGR00071">
    <property type="entry name" value="hisT_truA"/>
    <property type="match status" value="1"/>
</dbReference>
<dbReference type="PANTHER" id="PTHR11142:SF0">
    <property type="entry name" value="TRNA PSEUDOURIDINE SYNTHASE-LIKE 1"/>
    <property type="match status" value="1"/>
</dbReference>
<dbReference type="GO" id="GO:0003723">
    <property type="term" value="F:RNA binding"/>
    <property type="evidence" value="ECO:0007669"/>
    <property type="project" value="InterPro"/>
</dbReference>
<dbReference type="InterPro" id="IPR020103">
    <property type="entry name" value="PsdUridine_synth_cat_dom_sf"/>
</dbReference>